<gene>
    <name evidence="6" type="ORF">NP493_1713g00001</name>
</gene>
<dbReference type="EMBL" id="JAODUO010001713">
    <property type="protein sequence ID" value="KAK2159497.1"/>
    <property type="molecule type" value="Genomic_DNA"/>
</dbReference>
<evidence type="ECO:0000259" key="4">
    <source>
        <dbReference type="PROSITE" id="PS50055"/>
    </source>
</evidence>
<dbReference type="GO" id="GO:0004725">
    <property type="term" value="F:protein tyrosine phosphatase activity"/>
    <property type="evidence" value="ECO:0007669"/>
    <property type="project" value="InterPro"/>
</dbReference>
<evidence type="ECO:0000256" key="3">
    <source>
        <dbReference type="ARBA" id="ARBA00023180"/>
    </source>
</evidence>
<proteinExistence type="predicted"/>
<dbReference type="SMART" id="SM00194">
    <property type="entry name" value="PTPc"/>
    <property type="match status" value="1"/>
</dbReference>
<evidence type="ECO:0000313" key="6">
    <source>
        <dbReference type="EMBL" id="KAK2159497.1"/>
    </source>
</evidence>
<dbReference type="PANTHER" id="PTHR46957">
    <property type="entry name" value="CYTOKINE RECEPTOR"/>
    <property type="match status" value="1"/>
</dbReference>
<dbReference type="PROSITE" id="PS50055">
    <property type="entry name" value="TYR_PHOSPHATASE_PTP"/>
    <property type="match status" value="1"/>
</dbReference>
<evidence type="ECO:0000256" key="1">
    <source>
        <dbReference type="ARBA" id="ARBA00022692"/>
    </source>
</evidence>
<name>A0AAD9JUR7_RIDPI</name>
<evidence type="ECO:0000259" key="5">
    <source>
        <dbReference type="PROSITE" id="PS50056"/>
    </source>
</evidence>
<keyword evidence="1" id="KW-0812">Transmembrane</keyword>
<comment type="caution">
    <text evidence="6">The sequence shown here is derived from an EMBL/GenBank/DDBJ whole genome shotgun (WGS) entry which is preliminary data.</text>
</comment>
<dbReference type="PANTHER" id="PTHR46957:SF3">
    <property type="entry name" value="CYTOKINE RECEPTOR"/>
    <property type="match status" value="1"/>
</dbReference>
<dbReference type="AlphaFoldDB" id="A0AAD9JUR7"/>
<dbReference type="SMART" id="SM00404">
    <property type="entry name" value="PTPc_motif"/>
    <property type="match status" value="1"/>
</dbReference>
<sequence>MIWEQNAQAIVMLTKCKEHGRVTCGRYWPEATEPMYYGYLKVQVLETTSSDDWIVSRFMLVKGNQGRTMTHFQYLAWPDLGVPKNTMSLVAFVRLVRRSLDVQKAPLVVHCNTGAGRSGTFVAVDRLLQHIMKHDWVDIYHTVHEMLQHRHQLVQTEVRPLATYFVYCPLESLCLK</sequence>
<evidence type="ECO:0000313" key="7">
    <source>
        <dbReference type="Proteomes" id="UP001209878"/>
    </source>
</evidence>
<organism evidence="6 7">
    <name type="scientific">Ridgeia piscesae</name>
    <name type="common">Tubeworm</name>
    <dbReference type="NCBI Taxonomy" id="27915"/>
    <lineage>
        <taxon>Eukaryota</taxon>
        <taxon>Metazoa</taxon>
        <taxon>Spiralia</taxon>
        <taxon>Lophotrochozoa</taxon>
        <taxon>Annelida</taxon>
        <taxon>Polychaeta</taxon>
        <taxon>Sedentaria</taxon>
        <taxon>Canalipalpata</taxon>
        <taxon>Sabellida</taxon>
        <taxon>Siboglinidae</taxon>
        <taxon>Ridgeia</taxon>
    </lineage>
</organism>
<dbReference type="Proteomes" id="UP001209878">
    <property type="component" value="Unassembled WGS sequence"/>
</dbReference>
<evidence type="ECO:0000256" key="2">
    <source>
        <dbReference type="ARBA" id="ARBA00022989"/>
    </source>
</evidence>
<dbReference type="InterPro" id="IPR000387">
    <property type="entry name" value="Tyr_Pase_dom"/>
</dbReference>
<protein>
    <recommendedName>
        <fullName evidence="8">Protein tyrosine phosphatase</fullName>
    </recommendedName>
</protein>
<dbReference type="InterPro" id="IPR000242">
    <property type="entry name" value="PTP_cat"/>
</dbReference>
<accession>A0AAD9JUR7</accession>
<dbReference type="SUPFAM" id="SSF52799">
    <property type="entry name" value="(Phosphotyrosine protein) phosphatases II"/>
    <property type="match status" value="1"/>
</dbReference>
<dbReference type="Pfam" id="PF00102">
    <property type="entry name" value="Y_phosphatase"/>
    <property type="match status" value="1"/>
</dbReference>
<dbReference type="PROSITE" id="PS50056">
    <property type="entry name" value="TYR_PHOSPHATASE_2"/>
    <property type="match status" value="1"/>
</dbReference>
<dbReference type="InterPro" id="IPR016130">
    <property type="entry name" value="Tyr_Pase_AS"/>
</dbReference>
<dbReference type="Gene3D" id="3.90.190.10">
    <property type="entry name" value="Protein tyrosine phosphatase superfamily"/>
    <property type="match status" value="1"/>
</dbReference>
<dbReference type="PROSITE" id="PS00383">
    <property type="entry name" value="TYR_PHOSPHATASE_1"/>
    <property type="match status" value="1"/>
</dbReference>
<feature type="domain" description="Tyrosine specific protein phosphatases" evidence="5">
    <location>
        <begin position="87"/>
        <end position="161"/>
    </location>
</feature>
<dbReference type="PRINTS" id="PR00700">
    <property type="entry name" value="PRTYPHPHTASE"/>
</dbReference>
<keyword evidence="7" id="KW-1185">Reference proteome</keyword>
<dbReference type="InterPro" id="IPR003595">
    <property type="entry name" value="Tyr_Pase_cat"/>
</dbReference>
<keyword evidence="3" id="KW-0325">Glycoprotein</keyword>
<keyword evidence="2" id="KW-1133">Transmembrane helix</keyword>
<evidence type="ECO:0008006" key="8">
    <source>
        <dbReference type="Google" id="ProtNLM"/>
    </source>
</evidence>
<keyword evidence="2" id="KW-0472">Membrane</keyword>
<reference evidence="6" key="1">
    <citation type="journal article" date="2023" name="Mol. Biol. Evol.">
        <title>Third-Generation Sequencing Reveals the Adaptive Role of the Epigenome in Three Deep-Sea Polychaetes.</title>
        <authorList>
            <person name="Perez M."/>
            <person name="Aroh O."/>
            <person name="Sun Y."/>
            <person name="Lan Y."/>
            <person name="Juniper S.K."/>
            <person name="Young C.R."/>
            <person name="Angers B."/>
            <person name="Qian P.Y."/>
        </authorList>
    </citation>
    <scope>NUCLEOTIDE SEQUENCE</scope>
    <source>
        <strain evidence="6">R07B-5</strain>
    </source>
</reference>
<feature type="domain" description="Tyrosine-protein phosphatase" evidence="4">
    <location>
        <begin position="1"/>
        <end position="157"/>
    </location>
</feature>
<dbReference type="InterPro" id="IPR029021">
    <property type="entry name" value="Prot-tyrosine_phosphatase-like"/>
</dbReference>
<dbReference type="InterPro" id="IPR050713">
    <property type="entry name" value="RTP_Phos/Ushers"/>
</dbReference>
<dbReference type="GO" id="GO:0016020">
    <property type="term" value="C:membrane"/>
    <property type="evidence" value="ECO:0007669"/>
    <property type="project" value="UniProtKB-SubCell"/>
</dbReference>